<feature type="non-terminal residue" evidence="1">
    <location>
        <position position="151"/>
    </location>
</feature>
<keyword evidence="2" id="KW-1185">Reference proteome</keyword>
<gene>
    <name evidence="1" type="ORF">EV182_003772</name>
</gene>
<dbReference type="EMBL" id="JAMZIH010006178">
    <property type="protein sequence ID" value="KAJ1674197.1"/>
    <property type="molecule type" value="Genomic_DNA"/>
</dbReference>
<accession>A0ACC1HCJ9</accession>
<evidence type="ECO:0000313" key="1">
    <source>
        <dbReference type="EMBL" id="KAJ1674197.1"/>
    </source>
</evidence>
<name>A0ACC1HCJ9_9FUNG</name>
<evidence type="ECO:0000313" key="2">
    <source>
        <dbReference type="Proteomes" id="UP001145114"/>
    </source>
</evidence>
<comment type="caution">
    <text evidence="1">The sequence shown here is derived from an EMBL/GenBank/DDBJ whole genome shotgun (WGS) entry which is preliminary data.</text>
</comment>
<organism evidence="1 2">
    <name type="scientific">Spiromyces aspiralis</name>
    <dbReference type="NCBI Taxonomy" id="68401"/>
    <lineage>
        <taxon>Eukaryota</taxon>
        <taxon>Fungi</taxon>
        <taxon>Fungi incertae sedis</taxon>
        <taxon>Zoopagomycota</taxon>
        <taxon>Kickxellomycotina</taxon>
        <taxon>Kickxellomycetes</taxon>
        <taxon>Kickxellales</taxon>
        <taxon>Kickxellaceae</taxon>
        <taxon>Spiromyces</taxon>
    </lineage>
</organism>
<protein>
    <submittedName>
        <fullName evidence="1">Uncharacterized protein</fullName>
    </submittedName>
</protein>
<dbReference type="Proteomes" id="UP001145114">
    <property type="component" value="Unassembled WGS sequence"/>
</dbReference>
<proteinExistence type="predicted"/>
<sequence>METNPRGIPKAPFVEDVDEYMKGGEGFEATLRKFTEATRQYKFMEANLLQRRKSLDSKIPELEKTLEVIKFMMEKERRVRGGLQNRSNDGDNEEAIEAMYELNDTLFAKAKLARTEKANVMLEYSIDEALVLLQSKLESANKSLKNANDDL</sequence>
<reference evidence="1" key="1">
    <citation type="submission" date="2022-06" db="EMBL/GenBank/DDBJ databases">
        <title>Phylogenomic reconstructions and comparative analyses of Kickxellomycotina fungi.</title>
        <authorList>
            <person name="Reynolds N.K."/>
            <person name="Stajich J.E."/>
            <person name="Barry K."/>
            <person name="Grigoriev I.V."/>
            <person name="Crous P."/>
            <person name="Smith M.E."/>
        </authorList>
    </citation>
    <scope>NUCLEOTIDE SEQUENCE</scope>
    <source>
        <strain evidence="1">RSA 2271</strain>
    </source>
</reference>